<sequence length="849" mass="90927">MIGGLHHPWWHDLKPLTQRHVLRRHGTKTIQRFLVILWILNVGSPDVGSRRLIAVQGAQASRSASENLSASCDGRQQPRPGAIYSAVAHLNYGVGLDLRADISIPGECEVNLPIDVPVRELGIDAALALPIVEVTSSEADETYGVGSQVTIDVRFSSVVQVEGSPTLRLRTGCHDDSCSTPEVQSFICRASRGEFAISFNGETMPNIDAGVSEEGLRRILQEFSGIERTTVEYSTWMEGTTTVEDPGRASTAGLILGSRGACSENGTTVTVTFDSISMEGDDGNLPLLELDYLNSPVNSYTGMSWGNRHRLWYGWLNEEEEEPERAEKDISFGGYFIDKSGKAIVGDAGLNGVELGPAVEVTPGWKPADRLAAYTGGSGTDTLSFIYVVQEGDSSADLDYYDESSLALPDNATITGENGVAANLELPPLGYAAVYRLGTGASLAANKGLVIDTSPPFVVQVDSPNEARAYGTGEVIKIDVVFNQDVTLEGEPTLVLETGVFNQEVDLLSSGNQTLTFKYVVQEGDSTSDLEYASSTALNLNGGALYRTSENATTQALTVLPEPGATGSLSQNEDIVVRATTANIIDVDSSTVDGEYGAGQDIYINVTFGWWEDDVTPMLLVSDSAELWLRAGWRVRATVHGAINGSTQLVLEEGHELTADDIGETVSIGTSERTLLNITENEAEVSGSYIGDDILEGNPVVNVSGSGYEAATYHSGNGTAYFSFLYTVQPGDKSGDLEYWDELAFKTDGYVRRVADEGATAANISLPEPGTCVAFKGCSLGANRDLIVSTNVPRVENMTTTKPAGEGPYGAGDEIDVTIRFTEPVEALANVTKAPRLRGIDRWSPERNS</sequence>
<organism evidence="1 2">
    <name type="scientific">Ectocarpus siliculosus</name>
    <name type="common">Brown alga</name>
    <name type="synonym">Conferva siliculosa</name>
    <dbReference type="NCBI Taxonomy" id="2880"/>
    <lineage>
        <taxon>Eukaryota</taxon>
        <taxon>Sar</taxon>
        <taxon>Stramenopiles</taxon>
        <taxon>Ochrophyta</taxon>
        <taxon>PX clade</taxon>
        <taxon>Phaeophyceae</taxon>
        <taxon>Ectocarpales</taxon>
        <taxon>Ectocarpaceae</taxon>
        <taxon>Ectocarpus</taxon>
    </lineage>
</organism>
<evidence type="ECO:0000313" key="2">
    <source>
        <dbReference type="Proteomes" id="UP000002630"/>
    </source>
</evidence>
<reference evidence="1 2" key="1">
    <citation type="journal article" date="2010" name="Nature">
        <title>The Ectocarpus genome and the independent evolution of multicellularity in brown algae.</title>
        <authorList>
            <person name="Cock J.M."/>
            <person name="Sterck L."/>
            <person name="Rouze P."/>
            <person name="Scornet D."/>
            <person name="Allen A.E."/>
            <person name="Amoutzias G."/>
            <person name="Anthouard V."/>
            <person name="Artiguenave F."/>
            <person name="Aury J.M."/>
            <person name="Badger J.H."/>
            <person name="Beszteri B."/>
            <person name="Billiau K."/>
            <person name="Bonnet E."/>
            <person name="Bothwell J.H."/>
            <person name="Bowler C."/>
            <person name="Boyen C."/>
            <person name="Brownlee C."/>
            <person name="Carrano C.J."/>
            <person name="Charrier B."/>
            <person name="Cho G.Y."/>
            <person name="Coelho S.M."/>
            <person name="Collen J."/>
            <person name="Corre E."/>
            <person name="Da Silva C."/>
            <person name="Delage L."/>
            <person name="Delaroque N."/>
            <person name="Dittami S.M."/>
            <person name="Doulbeau S."/>
            <person name="Elias M."/>
            <person name="Farnham G."/>
            <person name="Gachon C.M."/>
            <person name="Gschloessl B."/>
            <person name="Heesch S."/>
            <person name="Jabbari K."/>
            <person name="Jubin C."/>
            <person name="Kawai H."/>
            <person name="Kimura K."/>
            <person name="Kloareg B."/>
            <person name="Kupper F.C."/>
            <person name="Lang D."/>
            <person name="Le Bail A."/>
            <person name="Leblanc C."/>
            <person name="Lerouge P."/>
            <person name="Lohr M."/>
            <person name="Lopez P.J."/>
            <person name="Martens C."/>
            <person name="Maumus F."/>
            <person name="Michel G."/>
            <person name="Miranda-Saavedra D."/>
            <person name="Morales J."/>
            <person name="Moreau H."/>
            <person name="Motomura T."/>
            <person name="Nagasato C."/>
            <person name="Napoli C.A."/>
            <person name="Nelson D.R."/>
            <person name="Nyvall-Collen P."/>
            <person name="Peters A.F."/>
            <person name="Pommier C."/>
            <person name="Potin P."/>
            <person name="Poulain J."/>
            <person name="Quesneville H."/>
            <person name="Read B."/>
            <person name="Rensing S.A."/>
            <person name="Ritter A."/>
            <person name="Rousvoal S."/>
            <person name="Samanta M."/>
            <person name="Samson G."/>
            <person name="Schroeder D.C."/>
            <person name="Segurens B."/>
            <person name="Strittmatter M."/>
            <person name="Tonon T."/>
            <person name="Tregear J.W."/>
            <person name="Valentin K."/>
            <person name="von Dassow P."/>
            <person name="Yamagishi T."/>
            <person name="Van de Peer Y."/>
            <person name="Wincker P."/>
        </authorList>
    </citation>
    <scope>NUCLEOTIDE SEQUENCE [LARGE SCALE GENOMIC DNA]</scope>
    <source>
        <strain evidence="2">Ec32 / CCAP1310/4</strain>
    </source>
</reference>
<dbReference type="InParanoid" id="D7G8H8"/>
<name>D7G8H8_ECTSI</name>
<dbReference type="AlphaFoldDB" id="D7G8H8"/>
<evidence type="ECO:0000313" key="1">
    <source>
        <dbReference type="EMBL" id="CBJ28023.1"/>
    </source>
</evidence>
<dbReference type="eggNOG" id="ENOG502QU8Z">
    <property type="taxonomic scope" value="Eukaryota"/>
</dbReference>
<dbReference type="EMBL" id="FN649742">
    <property type="protein sequence ID" value="CBJ28023.1"/>
    <property type="molecule type" value="Genomic_DNA"/>
</dbReference>
<dbReference type="EMBL" id="FN649127">
    <property type="protein sequence ID" value="CBJ28023.1"/>
    <property type="molecule type" value="Genomic_DNA"/>
</dbReference>
<protein>
    <submittedName>
        <fullName evidence="1">Uncharacterized protein</fullName>
    </submittedName>
</protein>
<proteinExistence type="predicted"/>
<gene>
    <name evidence="1" type="ORF">Esi_0089_0072</name>
</gene>
<dbReference type="STRING" id="2880.D7G8H8"/>
<dbReference type="Proteomes" id="UP000002630">
    <property type="component" value="Linkage Group LG17"/>
</dbReference>
<accession>D7G8H8</accession>
<dbReference type="OrthoDB" id="536979at2759"/>
<keyword evidence="2" id="KW-1185">Reference proteome</keyword>